<accession>A0A0M0BXU5</accession>
<comment type="caution">
    <text evidence="1">The sequence shown here is derived from an EMBL/GenBank/DDBJ whole genome shotgun (WGS) entry which is preliminary data.</text>
</comment>
<gene>
    <name evidence="1" type="ORF">AC477_01810</name>
</gene>
<organism evidence="1 2">
    <name type="scientific">miscellaneous Crenarchaeota group-1 archaeon SG8-32-1</name>
    <dbReference type="NCBI Taxonomy" id="1685124"/>
    <lineage>
        <taxon>Archaea</taxon>
        <taxon>Candidatus Bathyarchaeota</taxon>
        <taxon>MCG-1</taxon>
    </lineage>
</organism>
<name>A0A0M0BXU5_9ARCH</name>
<dbReference type="AlphaFoldDB" id="A0A0M0BXU5"/>
<reference evidence="1 2" key="1">
    <citation type="submission" date="2015-06" db="EMBL/GenBank/DDBJ databases">
        <title>New insights into the roles of widespread benthic archaea in carbon and nitrogen cycling.</title>
        <authorList>
            <person name="Lazar C.S."/>
            <person name="Baker B.J."/>
            <person name="Seitz K.W."/>
            <person name="Hyde A.S."/>
            <person name="Dick G.J."/>
            <person name="Hinrichs K.-U."/>
            <person name="Teske A.P."/>
        </authorList>
    </citation>
    <scope>NUCLEOTIDE SEQUENCE [LARGE SCALE GENOMIC DNA]</scope>
    <source>
        <strain evidence="1">SG8-32-1</strain>
    </source>
</reference>
<evidence type="ECO:0000313" key="1">
    <source>
        <dbReference type="EMBL" id="KON33205.1"/>
    </source>
</evidence>
<dbReference type="EMBL" id="LFWU01000036">
    <property type="protein sequence ID" value="KON33205.1"/>
    <property type="molecule type" value="Genomic_DNA"/>
</dbReference>
<sequence length="89" mass="10599">MDFPFEQKDITKGVFLREFSENVDPMELVWHQDERDRVVLVKQSRGWQIQMDNELPLDLDEGKCYYIPKMTYHRVLKGDGPLVVQISEK</sequence>
<protein>
    <recommendedName>
        <fullName evidence="3">Cupin 2 conserved barrel domain-containing protein</fullName>
    </recommendedName>
</protein>
<proteinExistence type="predicted"/>
<dbReference type="Proteomes" id="UP000037237">
    <property type="component" value="Unassembled WGS sequence"/>
</dbReference>
<evidence type="ECO:0000313" key="2">
    <source>
        <dbReference type="Proteomes" id="UP000037237"/>
    </source>
</evidence>
<evidence type="ECO:0008006" key="3">
    <source>
        <dbReference type="Google" id="ProtNLM"/>
    </source>
</evidence>